<evidence type="ECO:0000313" key="2">
    <source>
        <dbReference type="EMBL" id="SFB99523.1"/>
    </source>
</evidence>
<evidence type="ECO:0008006" key="4">
    <source>
        <dbReference type="Google" id="ProtNLM"/>
    </source>
</evidence>
<sequence length="273" mass="29646">MKWRCTWCGKPHEENDPPCDNCGHNKFEKAIVREDDPGNRQSTDTVDTGTTYVWKCPNCGREHVRNNPPCSRCGNPELEKTEQTYDDVERELDTPGWFEVARPYLPVFAVVGVVVLLFVTGIVPPEILPGIGPPDPPEASGNGNVVGGLDLEATEGAIHERLEADRQGSRSYDDSLAAFAEYQNRGFVALEYDDAQPEPVSPDEFGVECAADLSGDRIALSGPDEYENEDELADTVAEQLLAASDVSTADGPAAEGVDLHAVEGTIYVTYVAC</sequence>
<reference evidence="3" key="1">
    <citation type="submission" date="2016-10" db="EMBL/GenBank/DDBJ databases">
        <authorList>
            <person name="Varghese N."/>
            <person name="Submissions S."/>
        </authorList>
    </citation>
    <scope>NUCLEOTIDE SEQUENCE [LARGE SCALE GENOMIC DNA]</scope>
    <source>
        <strain evidence="3">DSM 13078</strain>
    </source>
</reference>
<protein>
    <recommendedName>
        <fullName evidence="4">Zinc-ribbon domain-containing protein</fullName>
    </recommendedName>
</protein>
<keyword evidence="1" id="KW-0472">Membrane</keyword>
<dbReference type="Proteomes" id="UP000199161">
    <property type="component" value="Unassembled WGS sequence"/>
</dbReference>
<dbReference type="EMBL" id="FOKW01000003">
    <property type="protein sequence ID" value="SFB99523.1"/>
    <property type="molecule type" value="Genomic_DNA"/>
</dbReference>
<name>A0A1I1FR09_NATHA</name>
<feature type="transmembrane region" description="Helical" evidence="1">
    <location>
        <begin position="104"/>
        <end position="123"/>
    </location>
</feature>
<dbReference type="AlphaFoldDB" id="A0A1I1FR09"/>
<accession>A0A1I1FR09</accession>
<keyword evidence="1" id="KW-1133">Transmembrane helix</keyword>
<proteinExistence type="predicted"/>
<gene>
    <name evidence="2" type="ORF">SAMN05444422_103410</name>
</gene>
<dbReference type="OrthoDB" id="262791at2157"/>
<evidence type="ECO:0000313" key="3">
    <source>
        <dbReference type="Proteomes" id="UP000199161"/>
    </source>
</evidence>
<keyword evidence="3" id="KW-1185">Reference proteome</keyword>
<organism evidence="2 3">
    <name type="scientific">Natronobacterium haloterrestre</name>
    <name type="common">Halobiforma haloterrestris</name>
    <dbReference type="NCBI Taxonomy" id="148448"/>
    <lineage>
        <taxon>Archaea</taxon>
        <taxon>Methanobacteriati</taxon>
        <taxon>Methanobacteriota</taxon>
        <taxon>Stenosarchaea group</taxon>
        <taxon>Halobacteria</taxon>
        <taxon>Halobacteriales</taxon>
        <taxon>Natrialbaceae</taxon>
        <taxon>Natronobacterium</taxon>
    </lineage>
</organism>
<keyword evidence="1" id="KW-0812">Transmembrane</keyword>
<dbReference type="RefSeq" id="WP_089787072.1">
    <property type="nucleotide sequence ID" value="NZ_FOKW01000003.1"/>
</dbReference>
<evidence type="ECO:0000256" key="1">
    <source>
        <dbReference type="SAM" id="Phobius"/>
    </source>
</evidence>